<comment type="caution">
    <text evidence="5">The sequence shown here is derived from an EMBL/GenBank/DDBJ whole genome shotgun (WGS) entry which is preliminary data.</text>
</comment>
<evidence type="ECO:0000313" key="5">
    <source>
        <dbReference type="EMBL" id="CAH8340898.1"/>
    </source>
</evidence>
<gene>
    <name evidence="5" type="ORF">ERUC_LOCUS15511</name>
</gene>
<proteinExistence type="inferred from homology"/>
<keyword evidence="3" id="KW-0378">Hydrolase</keyword>
<accession>A0ABC8JVS2</accession>
<organism evidence="5 6">
    <name type="scientific">Eruca vesicaria subsp. sativa</name>
    <name type="common">Garden rocket</name>
    <name type="synonym">Eruca sativa</name>
    <dbReference type="NCBI Taxonomy" id="29727"/>
    <lineage>
        <taxon>Eukaryota</taxon>
        <taxon>Viridiplantae</taxon>
        <taxon>Streptophyta</taxon>
        <taxon>Embryophyta</taxon>
        <taxon>Tracheophyta</taxon>
        <taxon>Spermatophyta</taxon>
        <taxon>Magnoliopsida</taxon>
        <taxon>eudicotyledons</taxon>
        <taxon>Gunneridae</taxon>
        <taxon>Pentapetalae</taxon>
        <taxon>rosids</taxon>
        <taxon>malvids</taxon>
        <taxon>Brassicales</taxon>
        <taxon>Brassicaceae</taxon>
        <taxon>Brassiceae</taxon>
        <taxon>Eruca</taxon>
    </lineage>
</organism>
<dbReference type="GO" id="GO:0008233">
    <property type="term" value="F:peptidase activity"/>
    <property type="evidence" value="ECO:0007669"/>
    <property type="project" value="UniProtKB-KW"/>
</dbReference>
<evidence type="ECO:0000256" key="1">
    <source>
        <dbReference type="ARBA" id="ARBA00005234"/>
    </source>
</evidence>
<sequence length="267" mass="31239">MEPCDWWTPMSTVRKIRLNQCRKIWLHRRPSGLNSERNLSLVTQPFREMVLHCPHCIGSTKKHGIDSLNAFNMTIAARIIGPEKWLGNEEMDGFMYIWRVKTYLWHWTPDRVAFMPVYFSLQIEKAHPMFGRLHYIPVLTDLAMFNVGNHWIAVCVNLIEKAVEVFDFSQGRNRQFVEKFAVMIPRILKAVAPPEIKKHLLLKNYFIVEVPLKARLNNSSCDCGEYALKHLECYLLGLDLSLVDDEILQNCGQKLLWIYGWLHKISL</sequence>
<keyword evidence="6" id="KW-1185">Reference proteome</keyword>
<dbReference type="Gene3D" id="3.40.395.10">
    <property type="entry name" value="Adenoviral Proteinase, Chain A"/>
    <property type="match status" value="1"/>
</dbReference>
<evidence type="ECO:0000256" key="2">
    <source>
        <dbReference type="ARBA" id="ARBA00022670"/>
    </source>
</evidence>
<feature type="domain" description="Ubiquitin-like protease family profile" evidence="4">
    <location>
        <begin position="1"/>
        <end position="234"/>
    </location>
</feature>
<keyword evidence="2" id="KW-0645">Protease</keyword>
<evidence type="ECO:0000259" key="4">
    <source>
        <dbReference type="PROSITE" id="PS50600"/>
    </source>
</evidence>
<comment type="similarity">
    <text evidence="1">Belongs to the peptidase C48 family.</text>
</comment>
<evidence type="ECO:0000256" key="3">
    <source>
        <dbReference type="ARBA" id="ARBA00022801"/>
    </source>
</evidence>
<dbReference type="InterPro" id="IPR003653">
    <property type="entry name" value="Peptidase_C48_C"/>
</dbReference>
<dbReference type="EMBL" id="CAKOAT010144821">
    <property type="protein sequence ID" value="CAH8340898.1"/>
    <property type="molecule type" value="Genomic_DNA"/>
</dbReference>
<dbReference type="Pfam" id="PF02902">
    <property type="entry name" value="Peptidase_C48"/>
    <property type="match status" value="1"/>
</dbReference>
<evidence type="ECO:0000313" key="6">
    <source>
        <dbReference type="Proteomes" id="UP001642260"/>
    </source>
</evidence>
<dbReference type="SUPFAM" id="SSF54001">
    <property type="entry name" value="Cysteine proteinases"/>
    <property type="match status" value="1"/>
</dbReference>
<protein>
    <recommendedName>
        <fullName evidence="4">Ubiquitin-like protease family profile domain-containing protein</fullName>
    </recommendedName>
</protein>
<dbReference type="AlphaFoldDB" id="A0ABC8JVS2"/>
<dbReference type="Proteomes" id="UP001642260">
    <property type="component" value="Unassembled WGS sequence"/>
</dbReference>
<reference evidence="5 6" key="1">
    <citation type="submission" date="2022-03" db="EMBL/GenBank/DDBJ databases">
        <authorList>
            <person name="Macdonald S."/>
            <person name="Ahmed S."/>
            <person name="Newling K."/>
        </authorList>
    </citation>
    <scope>NUCLEOTIDE SEQUENCE [LARGE SCALE GENOMIC DNA]</scope>
</reference>
<dbReference type="PROSITE" id="PS50600">
    <property type="entry name" value="ULP_PROTEASE"/>
    <property type="match status" value="1"/>
</dbReference>
<dbReference type="InterPro" id="IPR038765">
    <property type="entry name" value="Papain-like_cys_pep_sf"/>
</dbReference>
<name>A0ABC8JVS2_ERUVS</name>
<dbReference type="GO" id="GO:0006508">
    <property type="term" value="P:proteolysis"/>
    <property type="evidence" value="ECO:0007669"/>
    <property type="project" value="UniProtKB-KW"/>
</dbReference>